<evidence type="ECO:0000256" key="3">
    <source>
        <dbReference type="ARBA" id="ARBA00022801"/>
    </source>
</evidence>
<evidence type="ECO:0000313" key="9">
    <source>
        <dbReference type="EMBL" id="MFF5922757.1"/>
    </source>
</evidence>
<protein>
    <submittedName>
        <fullName evidence="9">D-alanyl-D-alanine carboxypeptidase family protein</fullName>
        <ecNumber evidence="9">3.4.-.-</ecNumber>
    </submittedName>
</protein>
<dbReference type="PANTHER" id="PTHR21581:SF33">
    <property type="entry name" value="D-ALANYL-D-ALANINE CARBOXYPEPTIDASE DACB"/>
    <property type="match status" value="1"/>
</dbReference>
<dbReference type="GO" id="GO:0004180">
    <property type="term" value="F:carboxypeptidase activity"/>
    <property type="evidence" value="ECO:0007669"/>
    <property type="project" value="UniProtKB-KW"/>
</dbReference>
<comment type="caution">
    <text evidence="9">The sequence shown here is derived from an EMBL/GenBank/DDBJ whole genome shotgun (WGS) entry which is preliminary data.</text>
</comment>
<evidence type="ECO:0000256" key="4">
    <source>
        <dbReference type="ARBA" id="ARBA00022960"/>
    </source>
</evidence>
<dbReference type="EC" id="3.4.-.-" evidence="9"/>
<keyword evidence="4" id="KW-0133">Cell shape</keyword>
<keyword evidence="6" id="KW-0961">Cell wall biogenesis/degradation</keyword>
<evidence type="ECO:0000256" key="7">
    <source>
        <dbReference type="RuleBase" id="RU004016"/>
    </source>
</evidence>
<dbReference type="InterPro" id="IPR018044">
    <property type="entry name" value="Peptidase_S11"/>
</dbReference>
<feature type="domain" description="Peptidase S11 D-alanyl-D-alanine carboxypeptidase A N-terminal" evidence="8">
    <location>
        <begin position="91"/>
        <end position="292"/>
    </location>
</feature>
<dbReference type="SUPFAM" id="SSF56601">
    <property type="entry name" value="beta-lactamase/transpeptidase-like"/>
    <property type="match status" value="1"/>
</dbReference>
<evidence type="ECO:0000256" key="6">
    <source>
        <dbReference type="ARBA" id="ARBA00023316"/>
    </source>
</evidence>
<evidence type="ECO:0000256" key="5">
    <source>
        <dbReference type="ARBA" id="ARBA00022984"/>
    </source>
</evidence>
<accession>A0ABW6XZ12</accession>
<keyword evidence="3 9" id="KW-0378">Hydrolase</keyword>
<keyword evidence="10" id="KW-1185">Reference proteome</keyword>
<proteinExistence type="inferred from homology"/>
<dbReference type="InterPro" id="IPR012338">
    <property type="entry name" value="Beta-lactam/transpept-like"/>
</dbReference>
<dbReference type="InterPro" id="IPR001967">
    <property type="entry name" value="Peptidase_S11_N"/>
</dbReference>
<dbReference type="Proteomes" id="UP001602370">
    <property type="component" value="Unassembled WGS sequence"/>
</dbReference>
<dbReference type="EMBL" id="JBIBDZ010000011">
    <property type="protein sequence ID" value="MFF5922757.1"/>
    <property type="molecule type" value="Genomic_DNA"/>
</dbReference>
<dbReference type="Gene3D" id="3.40.710.10">
    <property type="entry name" value="DD-peptidase/beta-lactamase superfamily"/>
    <property type="match status" value="1"/>
</dbReference>
<dbReference type="Pfam" id="PF00768">
    <property type="entry name" value="Peptidase_S11"/>
    <property type="match status" value="1"/>
</dbReference>
<keyword evidence="2" id="KW-0732">Signal</keyword>
<evidence type="ECO:0000256" key="2">
    <source>
        <dbReference type="ARBA" id="ARBA00022729"/>
    </source>
</evidence>
<dbReference type="PRINTS" id="PR00725">
    <property type="entry name" value="DADACBPTASE1"/>
</dbReference>
<name>A0ABW6XZ12_9ACTN</name>
<gene>
    <name evidence="9" type="ORF">ACFY8C_31215</name>
</gene>
<dbReference type="RefSeq" id="WP_388310144.1">
    <property type="nucleotide sequence ID" value="NZ_JBIBDZ010000011.1"/>
</dbReference>
<comment type="similarity">
    <text evidence="1 7">Belongs to the peptidase S11 family.</text>
</comment>
<keyword evidence="9" id="KW-0121">Carboxypeptidase</keyword>
<reference evidence="9 10" key="1">
    <citation type="submission" date="2024-10" db="EMBL/GenBank/DDBJ databases">
        <title>The Natural Products Discovery Center: Release of the First 8490 Sequenced Strains for Exploring Actinobacteria Biosynthetic Diversity.</title>
        <authorList>
            <person name="Kalkreuter E."/>
            <person name="Kautsar S.A."/>
            <person name="Yang D."/>
            <person name="Bader C.D."/>
            <person name="Teijaro C.N."/>
            <person name="Fluegel L."/>
            <person name="Davis C.M."/>
            <person name="Simpson J.R."/>
            <person name="Lauterbach L."/>
            <person name="Steele A.D."/>
            <person name="Gui C."/>
            <person name="Meng S."/>
            <person name="Li G."/>
            <person name="Viehrig K."/>
            <person name="Ye F."/>
            <person name="Su P."/>
            <person name="Kiefer A.F."/>
            <person name="Nichols A."/>
            <person name="Cepeda A.J."/>
            <person name="Yan W."/>
            <person name="Fan B."/>
            <person name="Jiang Y."/>
            <person name="Adhikari A."/>
            <person name="Zheng C.-J."/>
            <person name="Schuster L."/>
            <person name="Cowan T.M."/>
            <person name="Smanski M.J."/>
            <person name="Chevrette M.G."/>
            <person name="De Carvalho L.P.S."/>
            <person name="Shen B."/>
        </authorList>
    </citation>
    <scope>NUCLEOTIDE SEQUENCE [LARGE SCALE GENOMIC DNA]</scope>
    <source>
        <strain evidence="9 10">NPDC012605</strain>
    </source>
</reference>
<keyword evidence="9" id="KW-0645">Protease</keyword>
<evidence type="ECO:0000313" key="10">
    <source>
        <dbReference type="Proteomes" id="UP001602370"/>
    </source>
</evidence>
<keyword evidence="5" id="KW-0573">Peptidoglycan synthesis</keyword>
<dbReference type="PANTHER" id="PTHR21581">
    <property type="entry name" value="D-ALANYL-D-ALANINE CARBOXYPEPTIDASE"/>
    <property type="match status" value="1"/>
</dbReference>
<organism evidence="9 10">
    <name type="scientific">Streptomyces flavochromogenes</name>
    <dbReference type="NCBI Taxonomy" id="68199"/>
    <lineage>
        <taxon>Bacteria</taxon>
        <taxon>Bacillati</taxon>
        <taxon>Actinomycetota</taxon>
        <taxon>Actinomycetes</taxon>
        <taxon>Kitasatosporales</taxon>
        <taxon>Streptomycetaceae</taxon>
        <taxon>Streptomyces</taxon>
    </lineage>
</organism>
<evidence type="ECO:0000259" key="8">
    <source>
        <dbReference type="Pfam" id="PF00768"/>
    </source>
</evidence>
<evidence type="ECO:0000256" key="1">
    <source>
        <dbReference type="ARBA" id="ARBA00007164"/>
    </source>
</evidence>
<sequence>MPAPMSAGPRRCRALLRLPAVVCLSAALLVGSAAGWYTFAGNELSGSGLPGPGAAGPETGPVPSWAADLPWPAEGQSSAEVDGIGSLGTRGEQTPVPIASITKVMTAYVILTDHPMSAEEQGIKVTADQQAADESYSATESTAPLVAGRDYTQRQLLELMMLPSGNNVARLLARWDAGSQEEFTRKMNEAASKLGMDHTVYTGASGIESSTKSTARDQLTLARAVMKNEAFRRIVATPAVTAPGTGVQIRNSNRLLGQDGVIGLKTGSSTPAGGNLMWAATKNIEGTPRLILGVVLHQQAGTHPAQAMTAAFSTSRTLITAIRDALPQAFAGQ</sequence>